<proteinExistence type="predicted"/>
<dbReference type="Proteomes" id="UP000051276">
    <property type="component" value="Unassembled WGS sequence"/>
</dbReference>
<gene>
    <name evidence="4" type="ORF">Ga0074115_11141</name>
    <name evidence="5" type="ORF">Ga0076813_13053</name>
</gene>
<reference evidence="6 7" key="1">
    <citation type="submission" date="2015-11" db="EMBL/GenBank/DDBJ databases">
        <title>The genome of Candidatus Endoriftia persephone in Ridgeia piscesae and population structure of the North Eastern Pacific vestimentiferan symbionts.</title>
        <authorList>
            <person name="Perez M."/>
            <person name="Juniper K.S."/>
        </authorList>
    </citation>
    <scope>NUCLEOTIDE SEQUENCE [LARGE SCALE GENOMIC DNA]</scope>
    <source>
        <strain evidence="5">Ind10</strain>
        <strain evidence="4">Ind11</strain>
    </source>
</reference>
<evidence type="ECO:0000259" key="3">
    <source>
        <dbReference type="Pfam" id="PF13476"/>
    </source>
</evidence>
<feature type="coiled-coil region" evidence="1">
    <location>
        <begin position="326"/>
        <end position="353"/>
    </location>
</feature>
<dbReference type="EMBL" id="LDXT01000086">
    <property type="protein sequence ID" value="KRT54918.1"/>
    <property type="molecule type" value="Genomic_DNA"/>
</dbReference>
<keyword evidence="5" id="KW-0378">Hydrolase</keyword>
<keyword evidence="2" id="KW-0472">Membrane</keyword>
<comment type="caution">
    <text evidence="5">The sequence shown here is derived from an EMBL/GenBank/DDBJ whole genome shotgun (WGS) entry which is preliminary data.</text>
</comment>
<keyword evidence="2" id="KW-1133">Transmembrane helix</keyword>
<dbReference type="Gene3D" id="3.40.50.300">
    <property type="entry name" value="P-loop containing nucleotide triphosphate hydrolases"/>
    <property type="match status" value="2"/>
</dbReference>
<keyword evidence="1" id="KW-0175">Coiled coil</keyword>
<evidence type="ECO:0000256" key="2">
    <source>
        <dbReference type="SAM" id="Phobius"/>
    </source>
</evidence>
<evidence type="ECO:0000313" key="5">
    <source>
        <dbReference type="EMBL" id="KRT58216.1"/>
    </source>
</evidence>
<evidence type="ECO:0000313" key="4">
    <source>
        <dbReference type="EMBL" id="KRT54918.1"/>
    </source>
</evidence>
<keyword evidence="5" id="KW-0540">Nuclease</keyword>
<dbReference type="RefSeq" id="WP_057956030.1">
    <property type="nucleotide sequence ID" value="NZ_KQ556904.1"/>
</dbReference>
<dbReference type="PANTHER" id="PTHR32114:SF2">
    <property type="entry name" value="ABC TRANSPORTER ABCH.3"/>
    <property type="match status" value="1"/>
</dbReference>
<dbReference type="Proteomes" id="UP000051634">
    <property type="component" value="Unassembled WGS sequence"/>
</dbReference>
<accession>A0A0T5Z5W2</accession>
<name>A0A0T5Z5W2_9GAMM</name>
<dbReference type="PANTHER" id="PTHR32114">
    <property type="entry name" value="ABC TRANSPORTER ABCH.3"/>
    <property type="match status" value="1"/>
</dbReference>
<feature type="coiled-coil region" evidence="1">
    <location>
        <begin position="403"/>
        <end position="437"/>
    </location>
</feature>
<feature type="transmembrane region" description="Helical" evidence="2">
    <location>
        <begin position="307"/>
        <end position="324"/>
    </location>
</feature>
<dbReference type="Pfam" id="PF13476">
    <property type="entry name" value="AAA_23"/>
    <property type="match status" value="1"/>
</dbReference>
<dbReference type="GO" id="GO:0006302">
    <property type="term" value="P:double-strand break repair"/>
    <property type="evidence" value="ECO:0007669"/>
    <property type="project" value="InterPro"/>
</dbReference>
<feature type="transmembrane region" description="Helical" evidence="2">
    <location>
        <begin position="258"/>
        <end position="277"/>
    </location>
</feature>
<keyword evidence="7" id="KW-1185">Reference proteome</keyword>
<dbReference type="InterPro" id="IPR027417">
    <property type="entry name" value="P-loop_NTPase"/>
</dbReference>
<feature type="domain" description="Rad50/SbcC-type AAA" evidence="3">
    <location>
        <begin position="8"/>
        <end position="233"/>
    </location>
</feature>
<evidence type="ECO:0000256" key="1">
    <source>
        <dbReference type="SAM" id="Coils"/>
    </source>
</evidence>
<dbReference type="STRING" id="54398.Ga0074115_11141"/>
<dbReference type="GO" id="GO:0016887">
    <property type="term" value="F:ATP hydrolysis activity"/>
    <property type="evidence" value="ECO:0007669"/>
    <property type="project" value="InterPro"/>
</dbReference>
<dbReference type="SUPFAM" id="SSF52540">
    <property type="entry name" value="P-loop containing nucleoside triphosphate hydrolases"/>
    <property type="match status" value="1"/>
</dbReference>
<dbReference type="AlphaFoldDB" id="A0A0T5Z5W2"/>
<dbReference type="InterPro" id="IPR038729">
    <property type="entry name" value="Rad50/SbcC_AAA"/>
</dbReference>
<sequence>MIIHAISARNVLKYASLELKDLPANGLIAITGPNESGKSTIGETVCFALFGRTFSLESDDLGKVIRWGQTHCSAELEFSVKDGVRYRISRFLDDKGNHSARLSRAEAGDDEEPLALGMEAVADRLYGLIGYEFDEFIESFYLAQREITTPHPHSHALKTMAGLVTLEYCIESFNSDLEQGAVLVKETGEEIAQLQEQIDEVGLDRTVLPGLELHRSELLQQVEQRNQALESLDQASIEYQEAYTQRQKAIGSRGRAGFLRLLSLLAALLAGDLWWLLVQQPELAISQQIAELIASNSPLHDTGMMAYAHYVGAGFALLFLLFWVRRSGLNRRIQSLQQAAEALSDKLHGLDDLPLLSRLTDEHEEGDPAIPAIEPGDRESLARRVRGFEADIAEARDGVAVEQAQLRSEIELAQLDIQRLDTDIAAEQERLDKADGLESIRESLQVKVEDNQRNMDLCELANGLLSGAIREVSYHFNLKLRQLVGKSLPLFTENRYEHLKIDDDLTVRAFSSEKTDFMDLDEISSGTQRQIMLAVRLALSQELVERAVGAEQFLFLDEPFAFFDQRRTRSAMTVLPTVSNDLTQIWIIGQEFPKDVHFDLHIECDREFQTIPATAE</sequence>
<dbReference type="GO" id="GO:0004527">
    <property type="term" value="F:exonuclease activity"/>
    <property type="evidence" value="ECO:0007669"/>
    <property type="project" value="UniProtKB-KW"/>
</dbReference>
<dbReference type="EMBL" id="LMXI01000389">
    <property type="protein sequence ID" value="KRT58216.1"/>
    <property type="molecule type" value="Genomic_DNA"/>
</dbReference>
<evidence type="ECO:0000313" key="7">
    <source>
        <dbReference type="Proteomes" id="UP000051634"/>
    </source>
</evidence>
<feature type="coiled-coil region" evidence="1">
    <location>
        <begin position="184"/>
        <end position="235"/>
    </location>
</feature>
<keyword evidence="2" id="KW-0812">Transmembrane</keyword>
<evidence type="ECO:0000313" key="6">
    <source>
        <dbReference type="Proteomes" id="UP000051276"/>
    </source>
</evidence>
<dbReference type="OrthoDB" id="9770373at2"/>
<protein>
    <submittedName>
        <fullName evidence="4">AAA domain</fullName>
    </submittedName>
    <submittedName>
        <fullName evidence="5">Exonuclease SbcC</fullName>
    </submittedName>
</protein>
<organism evidence="5 6">
    <name type="scientific">endosymbiont of Ridgeia piscesae</name>
    <dbReference type="NCBI Taxonomy" id="54398"/>
    <lineage>
        <taxon>Bacteria</taxon>
        <taxon>Pseudomonadati</taxon>
        <taxon>Pseudomonadota</taxon>
        <taxon>Gammaproteobacteria</taxon>
        <taxon>sulfur-oxidizing symbionts</taxon>
    </lineage>
</organism>
<keyword evidence="5" id="KW-0269">Exonuclease</keyword>